<feature type="compositionally biased region" description="Basic and acidic residues" evidence="1">
    <location>
        <begin position="26"/>
        <end position="38"/>
    </location>
</feature>
<sequence>MATVNFNAAGFHEDDDDASSIENDWDGSRGVDCDRRNINFDGGGTDEDGGASLCDGAGPSDEDAGASELDDEGGGGCDEDGSASKLDDEGGGGASDEDGGGGFWESSIVKEKTLNQRKTSNERNMCTSFILFGTLLHSNLISSFSVVGTMPFLHEDMVKAAGVAYPTYAYTKLGLNRPLAKPWSLIRW</sequence>
<reference evidence="3" key="1">
    <citation type="journal article" date="2017" name="Front. Plant Sci.">
        <title>Climate Clever Clovers: New Paradigm to Reduce the Environmental Footprint of Ruminants by Breeding Low Methanogenic Forages Utilizing Haplotype Variation.</title>
        <authorList>
            <person name="Kaur P."/>
            <person name="Appels R."/>
            <person name="Bayer P.E."/>
            <person name="Keeble-Gagnere G."/>
            <person name="Wang J."/>
            <person name="Hirakawa H."/>
            <person name="Shirasawa K."/>
            <person name="Vercoe P."/>
            <person name="Stefanova K."/>
            <person name="Durmic Z."/>
            <person name="Nichols P."/>
            <person name="Revell C."/>
            <person name="Isobe S.N."/>
            <person name="Edwards D."/>
            <person name="Erskine W."/>
        </authorList>
    </citation>
    <scope>NUCLEOTIDE SEQUENCE [LARGE SCALE GENOMIC DNA]</scope>
    <source>
        <strain evidence="3">cv. Daliak</strain>
    </source>
</reference>
<evidence type="ECO:0000313" key="2">
    <source>
        <dbReference type="EMBL" id="GAU51418.1"/>
    </source>
</evidence>
<evidence type="ECO:0000313" key="3">
    <source>
        <dbReference type="Proteomes" id="UP000242715"/>
    </source>
</evidence>
<feature type="compositionally biased region" description="Acidic residues" evidence="1">
    <location>
        <begin position="60"/>
        <end position="81"/>
    </location>
</feature>
<protein>
    <submittedName>
        <fullName evidence="2">Uncharacterized protein</fullName>
    </submittedName>
</protein>
<keyword evidence="3" id="KW-1185">Reference proteome</keyword>
<name>A0A2Z6P4S2_TRISU</name>
<dbReference type="AlphaFoldDB" id="A0A2Z6P4S2"/>
<accession>A0A2Z6P4S2</accession>
<feature type="region of interest" description="Disordered" evidence="1">
    <location>
        <begin position="1"/>
        <end position="103"/>
    </location>
</feature>
<dbReference type="Proteomes" id="UP000242715">
    <property type="component" value="Unassembled WGS sequence"/>
</dbReference>
<dbReference type="EMBL" id="DF975122">
    <property type="protein sequence ID" value="GAU51418.1"/>
    <property type="molecule type" value="Genomic_DNA"/>
</dbReference>
<organism evidence="2 3">
    <name type="scientific">Trifolium subterraneum</name>
    <name type="common">Subterranean clover</name>
    <dbReference type="NCBI Taxonomy" id="3900"/>
    <lineage>
        <taxon>Eukaryota</taxon>
        <taxon>Viridiplantae</taxon>
        <taxon>Streptophyta</taxon>
        <taxon>Embryophyta</taxon>
        <taxon>Tracheophyta</taxon>
        <taxon>Spermatophyta</taxon>
        <taxon>Magnoliopsida</taxon>
        <taxon>eudicotyledons</taxon>
        <taxon>Gunneridae</taxon>
        <taxon>Pentapetalae</taxon>
        <taxon>rosids</taxon>
        <taxon>fabids</taxon>
        <taxon>Fabales</taxon>
        <taxon>Fabaceae</taxon>
        <taxon>Papilionoideae</taxon>
        <taxon>50 kb inversion clade</taxon>
        <taxon>NPAAA clade</taxon>
        <taxon>Hologalegina</taxon>
        <taxon>IRL clade</taxon>
        <taxon>Trifolieae</taxon>
        <taxon>Trifolium</taxon>
    </lineage>
</organism>
<gene>
    <name evidence="2" type="ORF">TSUD_413250</name>
</gene>
<proteinExistence type="predicted"/>
<evidence type="ECO:0000256" key="1">
    <source>
        <dbReference type="SAM" id="MobiDB-lite"/>
    </source>
</evidence>
<feature type="compositionally biased region" description="Acidic residues" evidence="1">
    <location>
        <begin position="13"/>
        <end position="25"/>
    </location>
</feature>